<reference evidence="2" key="1">
    <citation type="submission" date="2011-02" db="EMBL/GenBank/DDBJ databases">
        <title>The genome of the leaf-cutting ant Acromyrmex echinatior suggests key adaptations to social evolution and fungus farming.</title>
        <authorList>
            <person name="Nygaard S."/>
            <person name="Zhang G."/>
        </authorList>
    </citation>
    <scope>NUCLEOTIDE SEQUENCE</scope>
</reference>
<protein>
    <recommendedName>
        <fullName evidence="4">DUF4789 domain-containing protein</fullName>
    </recommendedName>
</protein>
<evidence type="ECO:0000256" key="1">
    <source>
        <dbReference type="SAM" id="SignalP"/>
    </source>
</evidence>
<evidence type="ECO:0000313" key="2">
    <source>
        <dbReference type="EMBL" id="EGI61862.1"/>
    </source>
</evidence>
<dbReference type="Proteomes" id="UP000007755">
    <property type="component" value="Unassembled WGS sequence"/>
</dbReference>
<dbReference type="AlphaFoldDB" id="F4WV96"/>
<proteinExistence type="predicted"/>
<evidence type="ECO:0000313" key="3">
    <source>
        <dbReference type="Proteomes" id="UP000007755"/>
    </source>
</evidence>
<dbReference type="eggNOG" id="ENOG502S4PC">
    <property type="taxonomic scope" value="Eukaryota"/>
</dbReference>
<dbReference type="OrthoDB" id="365605at2759"/>
<feature type="chain" id="PRO_5003318957" description="DUF4789 domain-containing protein" evidence="1">
    <location>
        <begin position="22"/>
        <end position="307"/>
    </location>
</feature>
<accession>F4WV96</accession>
<dbReference type="InParanoid" id="F4WV96"/>
<keyword evidence="1" id="KW-0732">Signal</keyword>
<feature type="signal peptide" evidence="1">
    <location>
        <begin position="1"/>
        <end position="21"/>
    </location>
</feature>
<keyword evidence="3" id="KW-1185">Reference proteome</keyword>
<evidence type="ECO:0008006" key="4">
    <source>
        <dbReference type="Google" id="ProtNLM"/>
    </source>
</evidence>
<sequence length="307" mass="35171">MGITRICVQLCIYVAFATVVADDQDTSKCSGPLTYYKNLRCTPIYDDENNCPKKYNCSHIKLRSKEKCYINGRAYKPKQLLYPKDSNVCDTSCICTNSSNQNQIRDDLTAERPEDIPVCNVNGHIYRDGEYFKVDEEPDLICICQPGYKGKNVPPYCIKPNHSPCHPAFSHKDYFHRNCAPVFSNYTEKDTCHVKMLCQVSNDIVIPKQLPFIMDDDWSNMCIFGNLLLHIGDRLQSSSIDKIDCICEVPPVLTCVYVLELIRSVLQVMGNMCLFDNLMIRVGEKLTPFFDTSLKCIDCICEIYYPY</sequence>
<organism evidence="3">
    <name type="scientific">Acromyrmex echinatior</name>
    <name type="common">Panamanian leafcutter ant</name>
    <name type="synonym">Acromyrmex octospinosus echinatior</name>
    <dbReference type="NCBI Taxonomy" id="103372"/>
    <lineage>
        <taxon>Eukaryota</taxon>
        <taxon>Metazoa</taxon>
        <taxon>Ecdysozoa</taxon>
        <taxon>Arthropoda</taxon>
        <taxon>Hexapoda</taxon>
        <taxon>Insecta</taxon>
        <taxon>Pterygota</taxon>
        <taxon>Neoptera</taxon>
        <taxon>Endopterygota</taxon>
        <taxon>Hymenoptera</taxon>
        <taxon>Apocrita</taxon>
        <taxon>Aculeata</taxon>
        <taxon>Formicoidea</taxon>
        <taxon>Formicidae</taxon>
        <taxon>Myrmicinae</taxon>
        <taxon>Acromyrmex</taxon>
    </lineage>
</organism>
<name>F4WV96_ACREC</name>
<gene>
    <name evidence="2" type="ORF">G5I_09763</name>
</gene>
<dbReference type="EMBL" id="GL888384">
    <property type="protein sequence ID" value="EGI61862.1"/>
    <property type="molecule type" value="Genomic_DNA"/>
</dbReference>